<keyword evidence="2 3" id="KW-0175">Coiled coil</keyword>
<dbReference type="AlphaFoldDB" id="A0A7M7NSC1"/>
<dbReference type="EnsemblMetazoa" id="XM_030985122">
    <property type="protein sequence ID" value="XP_030840982"/>
    <property type="gene ID" value="LOC585509"/>
</dbReference>
<evidence type="ECO:0000313" key="6">
    <source>
        <dbReference type="Proteomes" id="UP000007110"/>
    </source>
</evidence>
<dbReference type="PANTHER" id="PTHR19423">
    <property type="entry name" value="SH3 DOMAIN-BINDING PROTEIN 5"/>
    <property type="match status" value="1"/>
</dbReference>
<organism evidence="5 6">
    <name type="scientific">Strongylocentrotus purpuratus</name>
    <name type="common">Purple sea urchin</name>
    <dbReference type="NCBI Taxonomy" id="7668"/>
    <lineage>
        <taxon>Eukaryota</taxon>
        <taxon>Metazoa</taxon>
        <taxon>Echinodermata</taxon>
        <taxon>Eleutherozoa</taxon>
        <taxon>Echinozoa</taxon>
        <taxon>Echinoidea</taxon>
        <taxon>Euechinoidea</taxon>
        <taxon>Echinacea</taxon>
        <taxon>Camarodonta</taxon>
        <taxon>Echinidea</taxon>
        <taxon>Strongylocentrotidae</taxon>
        <taxon>Strongylocentrotus</taxon>
    </lineage>
</organism>
<evidence type="ECO:0000313" key="5">
    <source>
        <dbReference type="EnsemblMetazoa" id="XP_030840982"/>
    </source>
</evidence>
<feature type="coiled-coil region" evidence="3">
    <location>
        <begin position="18"/>
        <end position="52"/>
    </location>
</feature>
<feature type="region of interest" description="Disordered" evidence="4">
    <location>
        <begin position="273"/>
        <end position="387"/>
    </location>
</feature>
<keyword evidence="6" id="KW-1185">Reference proteome</keyword>
<dbReference type="Proteomes" id="UP000007110">
    <property type="component" value="Unassembled WGS sequence"/>
</dbReference>
<feature type="compositionally biased region" description="Polar residues" evidence="4">
    <location>
        <begin position="332"/>
        <end position="341"/>
    </location>
</feature>
<dbReference type="RefSeq" id="XP_030840982.1">
    <property type="nucleotide sequence ID" value="XM_030985122.1"/>
</dbReference>
<protein>
    <recommendedName>
        <fullName evidence="7">SH3 domain-binding protein 5</fullName>
    </recommendedName>
</protein>
<feature type="compositionally biased region" description="Basic and acidic residues" evidence="4">
    <location>
        <begin position="147"/>
        <end position="162"/>
    </location>
</feature>
<dbReference type="GO" id="GO:0004860">
    <property type="term" value="F:protein kinase inhibitor activity"/>
    <property type="evidence" value="ECO:0000318"/>
    <property type="project" value="GO_Central"/>
</dbReference>
<accession>A0A7M7NSC1</accession>
<evidence type="ECO:0008006" key="7">
    <source>
        <dbReference type="Google" id="ProtNLM"/>
    </source>
</evidence>
<dbReference type="Pfam" id="PF05276">
    <property type="entry name" value="SH3BP5"/>
    <property type="match status" value="1"/>
</dbReference>
<evidence type="ECO:0000256" key="4">
    <source>
        <dbReference type="SAM" id="MobiDB-lite"/>
    </source>
</evidence>
<feature type="compositionally biased region" description="Basic and acidic residues" evidence="4">
    <location>
        <begin position="482"/>
        <end position="504"/>
    </location>
</feature>
<comment type="similarity">
    <text evidence="1">Belongs to the SH3BP5 family.</text>
</comment>
<feature type="region of interest" description="Disordered" evidence="4">
    <location>
        <begin position="410"/>
        <end position="504"/>
    </location>
</feature>
<dbReference type="PANTHER" id="PTHR19423:SF1">
    <property type="entry name" value="SH3 DOMAIN-BINDING PROTEIN 5"/>
    <property type="match status" value="1"/>
</dbReference>
<dbReference type="GO" id="GO:0035556">
    <property type="term" value="P:intracellular signal transduction"/>
    <property type="evidence" value="ECO:0000318"/>
    <property type="project" value="GO_Central"/>
</dbReference>
<name>A0A7M7NSC1_STRPU</name>
<sequence length="504" mass="56076">MSESSMDSNNGAVLDPRIKDELELLNTASAEINRLEKQLDESRQAFRQTLTESTQSLNEKIKKCRKSAQKAQGYYAAKEEARKAQELAQEAALRYQRSSGMYSAARETIGIAEEAALNSKKQPMQDSRRRFDSALQEMLNLSTEKLNAAEREKRESQHEHEKRSKHYITTQQEVDKLAKKFKRSIGKSADYYDLKKSFFYELNDLKIRTEALQSALTESKAKYRGALKHLEQISDDIHQSRQVAVILAGSRQSGVGAETERDSEHEKLDITFHIDDSTDGESVITDSSEPSSCASSTSRMQSRSISGSSLPSPAEWDNDNMNNRFNFAVGSNPESNNGHNGNSKRDSVPKIYMETVDDVEDDDDDDDDGDIFIGVDIDSDSDNDTKGRLDVTRKLRTISIGDLKSFSVYDDGETIDINSSTTADESNGSDTTSNQTTSEQVGDQTVNESSNTPVHDALNDSVDETHDETITEIVDGDVPSQPEKKDDVADAAVDDKANDEVVWI</sequence>
<dbReference type="InParanoid" id="A0A7M7NSC1"/>
<reference evidence="5" key="2">
    <citation type="submission" date="2021-01" db="UniProtKB">
        <authorList>
            <consortium name="EnsemblMetazoa"/>
        </authorList>
    </citation>
    <scope>IDENTIFICATION</scope>
</reference>
<evidence type="ECO:0000256" key="1">
    <source>
        <dbReference type="ARBA" id="ARBA00007796"/>
    </source>
</evidence>
<evidence type="ECO:0000256" key="3">
    <source>
        <dbReference type="SAM" id="Coils"/>
    </source>
</evidence>
<dbReference type="KEGG" id="spu:585509"/>
<feature type="region of interest" description="Disordered" evidence="4">
    <location>
        <begin position="146"/>
        <end position="165"/>
    </location>
</feature>
<feature type="compositionally biased region" description="Low complexity" evidence="4">
    <location>
        <begin position="287"/>
        <end position="312"/>
    </location>
</feature>
<dbReference type="InterPro" id="IPR007940">
    <property type="entry name" value="SH3BP5"/>
</dbReference>
<dbReference type="GeneID" id="585509"/>
<proteinExistence type="inferred from homology"/>
<evidence type="ECO:0000256" key="2">
    <source>
        <dbReference type="ARBA" id="ARBA00023054"/>
    </source>
</evidence>
<reference evidence="6" key="1">
    <citation type="submission" date="2015-02" db="EMBL/GenBank/DDBJ databases">
        <title>Genome sequencing for Strongylocentrotus purpuratus.</title>
        <authorList>
            <person name="Murali S."/>
            <person name="Liu Y."/>
            <person name="Vee V."/>
            <person name="English A."/>
            <person name="Wang M."/>
            <person name="Skinner E."/>
            <person name="Han Y."/>
            <person name="Muzny D.M."/>
            <person name="Worley K.C."/>
            <person name="Gibbs R.A."/>
        </authorList>
    </citation>
    <scope>NUCLEOTIDE SEQUENCE</scope>
</reference>
<feature type="compositionally biased region" description="Acidic residues" evidence="4">
    <location>
        <begin position="355"/>
        <end position="370"/>
    </location>
</feature>
<dbReference type="GO" id="GO:0005737">
    <property type="term" value="C:cytoplasm"/>
    <property type="evidence" value="ECO:0000318"/>
    <property type="project" value="GO_Central"/>
</dbReference>
<feature type="compositionally biased region" description="Polar residues" evidence="4">
    <location>
        <begin position="416"/>
        <end position="453"/>
    </location>
</feature>
<dbReference type="OrthoDB" id="446789at2759"/>